<dbReference type="STRING" id="429728.SAMN05216456_1913"/>
<evidence type="ECO:0000313" key="1">
    <source>
        <dbReference type="EMBL" id="SFV33186.1"/>
    </source>
</evidence>
<sequence length="61" mass="6477">MTERTVPRLKFKKDFDFKPSSQSTVGYKAGWEGPVTQACADAAVKAGVAELVTGSTKKADA</sequence>
<evidence type="ECO:0000313" key="2">
    <source>
        <dbReference type="Proteomes" id="UP000199074"/>
    </source>
</evidence>
<dbReference type="AlphaFoldDB" id="A0A1I7NF63"/>
<dbReference type="RefSeq" id="WP_092423613.1">
    <property type="nucleotide sequence ID" value="NZ_FPCK01000001.1"/>
</dbReference>
<gene>
    <name evidence="1" type="ORF">SAMN05216456_1913</name>
</gene>
<keyword evidence="2" id="KW-1185">Reference proteome</keyword>
<organism evidence="1 2">
    <name type="scientific">Devosia crocina</name>
    <dbReference type="NCBI Taxonomy" id="429728"/>
    <lineage>
        <taxon>Bacteria</taxon>
        <taxon>Pseudomonadati</taxon>
        <taxon>Pseudomonadota</taxon>
        <taxon>Alphaproteobacteria</taxon>
        <taxon>Hyphomicrobiales</taxon>
        <taxon>Devosiaceae</taxon>
        <taxon>Devosia</taxon>
    </lineage>
</organism>
<dbReference type="EMBL" id="FPCK01000001">
    <property type="protein sequence ID" value="SFV33186.1"/>
    <property type="molecule type" value="Genomic_DNA"/>
</dbReference>
<reference evidence="1 2" key="1">
    <citation type="submission" date="2016-10" db="EMBL/GenBank/DDBJ databases">
        <authorList>
            <person name="de Groot N.N."/>
        </authorList>
    </citation>
    <scope>NUCLEOTIDE SEQUENCE [LARGE SCALE GENOMIC DNA]</scope>
    <source>
        <strain evidence="1 2">IPL20</strain>
    </source>
</reference>
<name>A0A1I7NF63_9HYPH</name>
<dbReference type="Proteomes" id="UP000199074">
    <property type="component" value="Unassembled WGS sequence"/>
</dbReference>
<proteinExistence type="predicted"/>
<protein>
    <submittedName>
        <fullName evidence="1">Uncharacterized protein</fullName>
    </submittedName>
</protein>
<accession>A0A1I7NF63</accession>